<reference evidence="2 3" key="1">
    <citation type="journal article" date="2012" name="Int. J. Syst. Evol. Microbiol.">
        <title>Flammeovirga pacifica sp. nov., isolated from deep-sea sediment.</title>
        <authorList>
            <person name="Xu H."/>
            <person name="Fu Y."/>
            <person name="Yang N."/>
            <person name="Ding Z."/>
            <person name="Lai Q."/>
            <person name="Zeng R."/>
        </authorList>
    </citation>
    <scope>NUCLEOTIDE SEQUENCE [LARGE SCALE GENOMIC DNA]</scope>
    <source>
        <strain evidence="3">DSM 24597 / LMG 26175 / WPAGA1</strain>
    </source>
</reference>
<name>A0A1S1YX63_FLAPC</name>
<dbReference type="Pfam" id="PF05359">
    <property type="entry name" value="DUF748"/>
    <property type="match status" value="1"/>
</dbReference>
<dbReference type="Proteomes" id="UP000179797">
    <property type="component" value="Unassembled WGS sequence"/>
</dbReference>
<feature type="compositionally biased region" description="Polar residues" evidence="1">
    <location>
        <begin position="1655"/>
        <end position="1698"/>
    </location>
</feature>
<evidence type="ECO:0008006" key="4">
    <source>
        <dbReference type="Google" id="ProtNLM"/>
    </source>
</evidence>
<dbReference type="OrthoDB" id="9811276at2"/>
<comment type="caution">
    <text evidence="2">The sequence shown here is derived from an EMBL/GenBank/DDBJ whole genome shotgun (WGS) entry which is preliminary data.</text>
</comment>
<evidence type="ECO:0000313" key="2">
    <source>
        <dbReference type="EMBL" id="OHX65483.1"/>
    </source>
</evidence>
<feature type="compositionally biased region" description="Low complexity" evidence="1">
    <location>
        <begin position="1704"/>
        <end position="1714"/>
    </location>
</feature>
<dbReference type="InterPro" id="IPR008023">
    <property type="entry name" value="DUF748"/>
</dbReference>
<accession>A0A1S1YX63</accession>
<organism evidence="2 3">
    <name type="scientific">Flammeovirga pacifica</name>
    <dbReference type="NCBI Taxonomy" id="915059"/>
    <lineage>
        <taxon>Bacteria</taxon>
        <taxon>Pseudomonadati</taxon>
        <taxon>Bacteroidota</taxon>
        <taxon>Cytophagia</taxon>
        <taxon>Cytophagales</taxon>
        <taxon>Flammeovirgaceae</taxon>
        <taxon>Flammeovirga</taxon>
    </lineage>
</organism>
<dbReference type="EMBL" id="JRYR02000001">
    <property type="protein sequence ID" value="OHX65483.1"/>
    <property type="molecule type" value="Genomic_DNA"/>
</dbReference>
<sequence>MKGSLKRLFFGILVLFILLLGFIYGILRVPYVQNYVVDKATKYLSDKTNSEVKIGYIALNFPKSLVLEDILLKNPNGDDFISIQDIEIDVDAETISLEKIVLDKFAVNNLETHVSVNAKGEFNFDYLINAFASDEEVEVEEDTTTSIIPPIILNDIDLRDIYITYIDSVLNLSTKLKLGRLYTVIPEINLNTGEYNISNVLLENSEIDYLQFGEMPVSEEDTTATSSTDFKLLLSKLDIKNVDLTYDDRVSPQKAVVHIGHWSVLQHTFDLNKQKIALASINLDHSKIEYQMTSDTTIVTPPSKVLPLEPLTSLGIDWDVQIQDISINDFNLKYDDQLYTPVKGLDPNHIQLSNCNLRTHDIKVNDQQIYIDLDHFDMKEKSGLHVRSLSTYLDVQPQELNVKELLVEMNNSFLLNDLKLNFTNLYQIGDYIDDLQFENHLKRSHISFVDALIFDPNLKQDSAVSPYLTSTVDGSMIVKGSTKQMRISKGKLNSNLGLVTDYDIELRDVMSDDSLYFDIKIDSLNFNTQPLLSINLEDSIRNAFDIPPHILGDIKLKGKIDDLEGDMNLNLDNYGAFDLQFLLLNDDEYKITTNTRKLAVGQILKDSTIGDVSTYLTAVGKGFDPEDDLKALITFNLKEAVYNNYDYGGLKANLDIDRMSVKWDAKTKGEGAQFVLNGYVDMNQEIPLADIHGNIDHLDFYKLNLYSDTLTIGMEIDSDTKGFDIKDLNSTLALNDFYIYDGKETYEFKQIKLHAELDSTHIAGRLSAPYMEGAVNSDLPLDSLTDVLGRYFSQYISSREMIGALPPSKGKMNGYLKLSDSELLTNGIIEGLDSLVLSKCDFNFDAATNTFDFDVLLPRITYSDIDIDSTYLSLHADGTVFKYGTGFNRLRYIGYEDYALHHWSLSGEAKDNDLTFITEGKSEDLQKQWLWAGGELSLDSTTYKFSLADHLVVNAMDWKVDKDNYILSDGGLPFINNLRLKQENQEINFYSSQYDKQDTVYKFEIKDYSLDNLTYNNTNDTSLINGLINMDVEIGDISEGGKLHSTLTVDKFGIFNNIIASLKNTATNTSNINIYENHTIIDGPIGNMTADATFNMVDTLAPLDLSMQIDSLLIKPFEKLSMGYLSNLSGGFSGNMKVRAGGSNPLFVRGKLNMNHPTFKVDMINLTLFGLDGSATFGDKGITFNQFGFMDKHEHLALLGGSIKTEDYTSMDFDLKFSADDIVLMNSTSQDNPEYFGKLIIGNITTIKGPIDHLIIDSDIRISRGTDLTYVYIDGGLGDVDTGDDIIEFIEESDTTKIKKKSDNYELSAKINIDDKSSFRVVIDPRAGDALTLVGGGTLNLRMDAGGDLVMSGQYEVTKGDYSMTFYQLMNKQLLLEKGSSVLWTGDPYNPQADMTAIYEIGTSPYPLVANQISQSESNKYKSKRDFKVYMNMRGDVITPELSFKLEYPEGSQGGDKIESAVENLNQDESQLNKQVFALLILGTFLNDAGGDGGSTTDMVAGSVSSIISQQLNNVTNNLTNGFVDVNFDVDSYSQNNNGGGSSNRTDVGVTLKKTLFNDRLSVSVGGKVAVNGNEAQNSSNTFNTDFLLEYNLLTDGTLKNRLFRTVDPQYFTPDVFKTGVSIVFTKDYNQGRELFIRNLDKKKDIRKRMGMIKRSNTSGGMMSASDSTQSNGMQPSNTDSTSNRSMQEAEVDSTNNAGMKPASTTDSTSSNSTMNPAKVDSTNVEMDVKGDSIQQSSTLPVQNDSTSNEPKKSTSFIKDFTPFYHRTKNILLASNEN</sequence>
<evidence type="ECO:0000313" key="3">
    <source>
        <dbReference type="Proteomes" id="UP000179797"/>
    </source>
</evidence>
<evidence type="ECO:0000256" key="1">
    <source>
        <dbReference type="SAM" id="MobiDB-lite"/>
    </source>
</evidence>
<dbReference type="RefSeq" id="WP_044225336.1">
    <property type="nucleotide sequence ID" value="NZ_JRYR02000001.1"/>
</dbReference>
<feature type="region of interest" description="Disordered" evidence="1">
    <location>
        <begin position="1734"/>
        <end position="1756"/>
    </location>
</feature>
<dbReference type="STRING" id="915059.NH26_03535"/>
<feature type="region of interest" description="Disordered" evidence="1">
    <location>
        <begin position="1647"/>
        <end position="1719"/>
    </location>
</feature>
<protein>
    <recommendedName>
        <fullName evidence="4">AsmA domain-containing protein</fullName>
    </recommendedName>
</protein>
<keyword evidence="3" id="KW-1185">Reference proteome</keyword>
<gene>
    <name evidence="2" type="ORF">NH26_03535</name>
</gene>
<proteinExistence type="predicted"/>